<dbReference type="GO" id="GO:0005737">
    <property type="term" value="C:cytoplasm"/>
    <property type="evidence" value="ECO:0007669"/>
    <property type="project" value="TreeGrafter"/>
</dbReference>
<dbReference type="PANTHER" id="PTHR48094">
    <property type="entry name" value="PROTEIN/NUCLEIC ACID DEGLYCASE DJ-1-RELATED"/>
    <property type="match status" value="1"/>
</dbReference>
<dbReference type="InterPro" id="IPR050325">
    <property type="entry name" value="Prot/Nucl_acid_deglycase"/>
</dbReference>
<comment type="similarity">
    <text evidence="4">Belongs to the peptidase C56 family. HSP31-like subfamily.</text>
</comment>
<evidence type="ECO:0000313" key="7">
    <source>
        <dbReference type="EMBL" id="RDW59934.1"/>
    </source>
</evidence>
<evidence type="ECO:0000256" key="3">
    <source>
        <dbReference type="ARBA" id="ARBA00023239"/>
    </source>
</evidence>
<evidence type="ECO:0000313" key="8">
    <source>
        <dbReference type="Proteomes" id="UP000256645"/>
    </source>
</evidence>
<gene>
    <name evidence="7" type="ORF">BP6252_13021</name>
</gene>
<evidence type="ECO:0000259" key="6">
    <source>
        <dbReference type="Pfam" id="PF01965"/>
    </source>
</evidence>
<sequence length="240" mass="25547">MASKFRVLMVLSSATKFTKTGKQTGWYLPEFAHPYTVLSDIADITVVSPKGGHSQVDPGSVGNTASTDTVSHSFLKDKESIWSNTGKLSDFVGKGKDFDVLCCPGGHAPLFDLAEDQDLKTLITEVWEAGKIVAAICHGAIVFKDVKLSNGDYLVTNSAVTGFSNEEEDRAGLTDVCPVLVETELVRMGGRFEKSEAAFKPHVTVAKGGRLITGQNPASAPGFASAIKKALVEEHSKSGL</sequence>
<comment type="catalytic activity">
    <reaction evidence="5">
        <text>methylglyoxal + H2O = (R)-lactate + H(+)</text>
        <dbReference type="Rhea" id="RHEA:27754"/>
        <dbReference type="ChEBI" id="CHEBI:15377"/>
        <dbReference type="ChEBI" id="CHEBI:15378"/>
        <dbReference type="ChEBI" id="CHEBI:16004"/>
        <dbReference type="ChEBI" id="CHEBI:17158"/>
        <dbReference type="EC" id="4.2.1.130"/>
    </reaction>
</comment>
<dbReference type="AlphaFoldDB" id="A0A3D8QET5"/>
<keyword evidence="8" id="KW-1185">Reference proteome</keyword>
<feature type="domain" description="DJ-1/PfpI" evidence="6">
    <location>
        <begin position="72"/>
        <end position="227"/>
    </location>
</feature>
<name>A0A3D8QET5_9HELO</name>
<evidence type="ECO:0000256" key="2">
    <source>
        <dbReference type="ARBA" id="ARBA00023016"/>
    </source>
</evidence>
<comment type="caution">
    <text evidence="7">The sequence shown here is derived from an EMBL/GenBank/DDBJ whole genome shotgun (WGS) entry which is preliminary data.</text>
</comment>
<organism evidence="7 8">
    <name type="scientific">Coleophoma cylindrospora</name>
    <dbReference type="NCBI Taxonomy" id="1849047"/>
    <lineage>
        <taxon>Eukaryota</taxon>
        <taxon>Fungi</taxon>
        <taxon>Dikarya</taxon>
        <taxon>Ascomycota</taxon>
        <taxon>Pezizomycotina</taxon>
        <taxon>Leotiomycetes</taxon>
        <taxon>Helotiales</taxon>
        <taxon>Dermateaceae</taxon>
        <taxon>Coleophoma</taxon>
    </lineage>
</organism>
<accession>A0A3D8QET5</accession>
<dbReference type="SUPFAM" id="SSF52317">
    <property type="entry name" value="Class I glutamine amidotransferase-like"/>
    <property type="match status" value="1"/>
</dbReference>
<dbReference type="GO" id="GO:0019172">
    <property type="term" value="F:glyoxalase III activity"/>
    <property type="evidence" value="ECO:0007669"/>
    <property type="project" value="UniProtKB-EC"/>
</dbReference>
<evidence type="ECO:0000256" key="1">
    <source>
        <dbReference type="ARBA" id="ARBA00013134"/>
    </source>
</evidence>
<dbReference type="Pfam" id="PF01965">
    <property type="entry name" value="DJ-1_PfpI"/>
    <property type="match status" value="1"/>
</dbReference>
<dbReference type="OrthoDB" id="543156at2759"/>
<reference evidence="7 8" key="1">
    <citation type="journal article" date="2018" name="IMA Fungus">
        <title>IMA Genome-F 9: Draft genome sequence of Annulohypoxylon stygium, Aspergillus mulundensis, Berkeleyomyces basicola (syn. Thielaviopsis basicola), Ceratocystis smalleyi, two Cercospora beticola strains, Coleophoma cylindrospora, Fusarium fracticaudum, Phialophora cf. hyalina, and Morchella septimelata.</title>
        <authorList>
            <person name="Wingfield B.D."/>
            <person name="Bills G.F."/>
            <person name="Dong Y."/>
            <person name="Huang W."/>
            <person name="Nel W.J."/>
            <person name="Swalarsk-Parry B.S."/>
            <person name="Vaghefi N."/>
            <person name="Wilken P.M."/>
            <person name="An Z."/>
            <person name="de Beer Z.W."/>
            <person name="De Vos L."/>
            <person name="Chen L."/>
            <person name="Duong T.A."/>
            <person name="Gao Y."/>
            <person name="Hammerbacher A."/>
            <person name="Kikkert J.R."/>
            <person name="Li Y."/>
            <person name="Li H."/>
            <person name="Li K."/>
            <person name="Li Q."/>
            <person name="Liu X."/>
            <person name="Ma X."/>
            <person name="Naidoo K."/>
            <person name="Pethybridge S.J."/>
            <person name="Sun J."/>
            <person name="Steenkamp E.T."/>
            <person name="van der Nest M.A."/>
            <person name="van Wyk S."/>
            <person name="Wingfield M.J."/>
            <person name="Xiong C."/>
            <person name="Yue Q."/>
            <person name="Zhang X."/>
        </authorList>
    </citation>
    <scope>NUCLEOTIDE SEQUENCE [LARGE SCALE GENOMIC DNA]</scope>
    <source>
        <strain evidence="7 8">BP6252</strain>
    </source>
</reference>
<proteinExistence type="inferred from homology"/>
<evidence type="ECO:0000256" key="5">
    <source>
        <dbReference type="ARBA" id="ARBA00048082"/>
    </source>
</evidence>
<dbReference type="EC" id="4.2.1.130" evidence="1"/>
<keyword evidence="2" id="KW-0346">Stress response</keyword>
<dbReference type="STRING" id="1849047.A0A3D8QET5"/>
<dbReference type="Proteomes" id="UP000256645">
    <property type="component" value="Unassembled WGS sequence"/>
</dbReference>
<dbReference type="CDD" id="cd03141">
    <property type="entry name" value="GATase1_Hsp31_like"/>
    <property type="match status" value="1"/>
</dbReference>
<dbReference type="InterPro" id="IPR002818">
    <property type="entry name" value="DJ-1/PfpI"/>
</dbReference>
<dbReference type="Gene3D" id="3.40.50.880">
    <property type="match status" value="1"/>
</dbReference>
<dbReference type="PANTHER" id="PTHR48094:SF11">
    <property type="entry name" value="GLUTATHIONE-INDEPENDENT GLYOXALASE HSP31-RELATED"/>
    <property type="match status" value="1"/>
</dbReference>
<dbReference type="EMBL" id="PDLM01000016">
    <property type="protein sequence ID" value="RDW59934.1"/>
    <property type="molecule type" value="Genomic_DNA"/>
</dbReference>
<dbReference type="GO" id="GO:0019243">
    <property type="term" value="P:methylglyoxal catabolic process to D-lactate via S-lactoyl-glutathione"/>
    <property type="evidence" value="ECO:0007669"/>
    <property type="project" value="TreeGrafter"/>
</dbReference>
<keyword evidence="3" id="KW-0456">Lyase</keyword>
<dbReference type="InterPro" id="IPR029062">
    <property type="entry name" value="Class_I_gatase-like"/>
</dbReference>
<protein>
    <recommendedName>
        <fullName evidence="1">D-lactate dehydratase</fullName>
        <ecNumber evidence="1">4.2.1.130</ecNumber>
    </recommendedName>
</protein>
<evidence type="ECO:0000256" key="4">
    <source>
        <dbReference type="ARBA" id="ARBA00038493"/>
    </source>
</evidence>